<dbReference type="Pfam" id="PF00240">
    <property type="entry name" value="ubiquitin"/>
    <property type="match status" value="1"/>
</dbReference>
<dbReference type="InterPro" id="IPR029071">
    <property type="entry name" value="Ubiquitin-like_domsf"/>
</dbReference>
<gene>
    <name evidence="12" type="ORF">BSTOLATCC_MIC31979</name>
</gene>
<feature type="domain" description="Peptidase S59" evidence="11">
    <location>
        <begin position="615"/>
        <end position="746"/>
    </location>
</feature>
<evidence type="ECO:0000259" key="10">
    <source>
        <dbReference type="PROSITE" id="PS50053"/>
    </source>
</evidence>
<evidence type="ECO:0008006" key="14">
    <source>
        <dbReference type="Google" id="ProtNLM"/>
    </source>
</evidence>
<evidence type="ECO:0000256" key="6">
    <source>
        <dbReference type="ARBA" id="ARBA00023010"/>
    </source>
</evidence>
<dbReference type="SUPFAM" id="SSF54236">
    <property type="entry name" value="Ubiquitin-like"/>
    <property type="match status" value="1"/>
</dbReference>
<dbReference type="PROSITE" id="PS51434">
    <property type="entry name" value="NUP_C"/>
    <property type="match status" value="1"/>
</dbReference>
<dbReference type="GO" id="GO:0017056">
    <property type="term" value="F:structural constituent of nuclear pore"/>
    <property type="evidence" value="ECO:0007669"/>
    <property type="project" value="InterPro"/>
</dbReference>
<proteinExistence type="inferred from homology"/>
<dbReference type="Pfam" id="PF04096">
    <property type="entry name" value="Nucleoporin2"/>
    <property type="match status" value="1"/>
</dbReference>
<name>A0AAU9JH56_9CILI</name>
<organism evidence="12 13">
    <name type="scientific">Blepharisma stoltei</name>
    <dbReference type="NCBI Taxonomy" id="1481888"/>
    <lineage>
        <taxon>Eukaryota</taxon>
        <taxon>Sar</taxon>
        <taxon>Alveolata</taxon>
        <taxon>Ciliophora</taxon>
        <taxon>Postciliodesmatophora</taxon>
        <taxon>Heterotrichea</taxon>
        <taxon>Heterotrichida</taxon>
        <taxon>Blepharismidae</taxon>
        <taxon>Blepharisma</taxon>
    </lineage>
</organism>
<dbReference type="GO" id="GO:0051028">
    <property type="term" value="P:mRNA transport"/>
    <property type="evidence" value="ECO:0007669"/>
    <property type="project" value="UniProtKB-KW"/>
</dbReference>
<accession>A0AAU9JH56</accession>
<feature type="compositionally biased region" description="Polar residues" evidence="9">
    <location>
        <begin position="19"/>
        <end position="63"/>
    </location>
</feature>
<evidence type="ECO:0000256" key="9">
    <source>
        <dbReference type="SAM" id="MobiDB-lite"/>
    </source>
</evidence>
<dbReference type="GO" id="GO:0000973">
    <property type="term" value="P:post-transcriptional tethering of RNA polymerase II gene DNA at nuclear periphery"/>
    <property type="evidence" value="ECO:0007669"/>
    <property type="project" value="TreeGrafter"/>
</dbReference>
<keyword evidence="8" id="KW-0539">Nucleus</keyword>
<dbReference type="GO" id="GO:0003723">
    <property type="term" value="F:RNA binding"/>
    <property type="evidence" value="ECO:0007669"/>
    <property type="project" value="TreeGrafter"/>
</dbReference>
<dbReference type="InterPro" id="IPR000626">
    <property type="entry name" value="Ubiquitin-like_dom"/>
</dbReference>
<dbReference type="PROSITE" id="PS50053">
    <property type="entry name" value="UBIQUITIN_2"/>
    <property type="match status" value="1"/>
</dbReference>
<dbReference type="GO" id="GO:0034398">
    <property type="term" value="P:telomere tethering at nuclear periphery"/>
    <property type="evidence" value="ECO:0007669"/>
    <property type="project" value="TreeGrafter"/>
</dbReference>
<evidence type="ECO:0000256" key="8">
    <source>
        <dbReference type="ARBA" id="ARBA00023242"/>
    </source>
</evidence>
<dbReference type="PANTHER" id="PTHR23198">
    <property type="entry name" value="NUCLEOPORIN"/>
    <property type="match status" value="1"/>
</dbReference>
<keyword evidence="3" id="KW-0813">Transport</keyword>
<dbReference type="AlphaFoldDB" id="A0AAU9JH56"/>
<protein>
    <recommendedName>
        <fullName evidence="14">Peptidase S59 domain-containing protein</fullName>
    </recommendedName>
</protein>
<dbReference type="Proteomes" id="UP001162131">
    <property type="component" value="Unassembled WGS sequence"/>
</dbReference>
<comment type="caution">
    <text evidence="12">The sequence shown here is derived from an EMBL/GenBank/DDBJ whole genome shotgun (WGS) entry which is preliminary data.</text>
</comment>
<feature type="compositionally biased region" description="Low complexity" evidence="9">
    <location>
        <begin position="1"/>
        <end position="18"/>
    </location>
</feature>
<dbReference type="CDD" id="cd17039">
    <property type="entry name" value="Ubl_ubiquitin_like"/>
    <property type="match status" value="1"/>
</dbReference>
<reference evidence="12" key="1">
    <citation type="submission" date="2021-09" db="EMBL/GenBank/DDBJ databases">
        <authorList>
            <consortium name="AG Swart"/>
            <person name="Singh M."/>
            <person name="Singh A."/>
            <person name="Seah K."/>
            <person name="Emmerich C."/>
        </authorList>
    </citation>
    <scope>NUCLEOTIDE SEQUENCE</scope>
    <source>
        <strain evidence="12">ATCC30299</strain>
    </source>
</reference>
<keyword evidence="7" id="KW-0906">Nuclear pore complex</keyword>
<evidence type="ECO:0000256" key="5">
    <source>
        <dbReference type="ARBA" id="ARBA00022927"/>
    </source>
</evidence>
<dbReference type="InterPro" id="IPR036903">
    <property type="entry name" value="Nup98_auto-Pept-S59_dom_sf"/>
</dbReference>
<dbReference type="GO" id="GO:0006405">
    <property type="term" value="P:RNA export from nucleus"/>
    <property type="evidence" value="ECO:0007669"/>
    <property type="project" value="TreeGrafter"/>
</dbReference>
<dbReference type="GO" id="GO:0006606">
    <property type="term" value="P:protein import into nucleus"/>
    <property type="evidence" value="ECO:0007669"/>
    <property type="project" value="TreeGrafter"/>
</dbReference>
<evidence type="ECO:0000256" key="3">
    <source>
        <dbReference type="ARBA" id="ARBA00022448"/>
    </source>
</evidence>
<dbReference type="GO" id="GO:0008139">
    <property type="term" value="F:nuclear localization sequence binding"/>
    <property type="evidence" value="ECO:0007669"/>
    <property type="project" value="TreeGrafter"/>
</dbReference>
<dbReference type="SUPFAM" id="SSF82215">
    <property type="entry name" value="C-terminal autoproteolytic domain of nucleoporin nup98"/>
    <property type="match status" value="1"/>
</dbReference>
<evidence type="ECO:0000256" key="4">
    <source>
        <dbReference type="ARBA" id="ARBA00022816"/>
    </source>
</evidence>
<evidence type="ECO:0000313" key="13">
    <source>
        <dbReference type="Proteomes" id="UP001162131"/>
    </source>
</evidence>
<dbReference type="InterPro" id="IPR037665">
    <property type="entry name" value="Nucleoporin_S59-like"/>
</dbReference>
<dbReference type="InterPro" id="IPR007230">
    <property type="entry name" value="Nup98_auto-Pept-S59_dom"/>
</dbReference>
<dbReference type="PANTHER" id="PTHR23198:SF6">
    <property type="entry name" value="NUCLEAR PORE COMPLEX PROTEIN NUP98-NUP96"/>
    <property type="match status" value="1"/>
</dbReference>
<feature type="domain" description="Ubiquitin-like" evidence="10">
    <location>
        <begin position="522"/>
        <end position="598"/>
    </location>
</feature>
<dbReference type="Gene3D" id="3.30.1610.10">
    <property type="entry name" value="Peptidase S59, nucleoporin"/>
    <property type="match status" value="1"/>
</dbReference>
<feature type="region of interest" description="Disordered" evidence="9">
    <location>
        <begin position="1"/>
        <end position="63"/>
    </location>
</feature>
<evidence type="ECO:0000259" key="11">
    <source>
        <dbReference type="PROSITE" id="PS51434"/>
    </source>
</evidence>
<evidence type="ECO:0000256" key="2">
    <source>
        <dbReference type="ARBA" id="ARBA00008926"/>
    </source>
</evidence>
<evidence type="ECO:0000256" key="1">
    <source>
        <dbReference type="ARBA" id="ARBA00004567"/>
    </source>
</evidence>
<feature type="compositionally biased region" description="Low complexity" evidence="9">
    <location>
        <begin position="292"/>
        <end position="308"/>
    </location>
</feature>
<sequence>MYNQPTSQQWQPPTSTMSHYTNPSPQMNPFPTSNPSAFSIQNRPNTSSLYPQTSYTQSNANPFSVQTTLPYSSTAMQTSYSSGASTYSSQTTQNRYGGLGSSLSNGAPLISGEKCPVDLDGTGSVYVYHIAALAKNQQKHIDEMRYEDYKYKRNPMGMNSQPFGSSQINNPFQSNAYGSRIGTSGMTTGSFQPNTTNPFSNTGQYGNPSVSQAPYGSQPSPFSINNNTFSTTPSRLPSTGIGNYNQFGNNIAPAANPFSSNFDINQGRTTPNPFAASQPFQLASSSRISSQNPFTPSFPSNTSTSSTNMQNPYMNPYPSPQGSTSNPFMSSYQPYSPPMSSSGFFVNPPSFNPPMNSLYSQSTNSRQINPYMNSSLVPQMGALMDAFKDPHGLSWLFPDETPENVLKIHQQRKNEKNAPEAVPLIDRIAMTKKQQPSYTNSRSISDKWAPVSQSKKFELKPLKEITTNENNWREKKLEPFKIDIKPNFSNVRLEEYKDDDINCFKIIGSKKSASKLDTSNDVIIVLHEPEFIRILIPVTRTTTIYDLKSHITRQIKIPENTQIQLVYKSMVLKDSDTIIDAGIGNHEEILAALKKLSPVKQSHLVPTELLPKLNKAGYSMTPHIWDMANMTEEELSKITNFSIENQYGKIIFDGETSVLNLDINNIIEIVQNSIDVYPEKSSIEKPPIGEGLNKPAELHLYNCRPGKATSTEKFEERLHRICDKSGSEFVNWNPSTGEWVFRVQNF</sequence>
<keyword evidence="5" id="KW-0653">Protein transport</keyword>
<dbReference type="Gene3D" id="3.10.20.90">
    <property type="entry name" value="Phosphatidylinositol 3-kinase Catalytic Subunit, Chain A, domain 1"/>
    <property type="match status" value="1"/>
</dbReference>
<keyword evidence="4" id="KW-0509">mRNA transport</keyword>
<keyword evidence="6" id="KW-0811">Translocation</keyword>
<dbReference type="GO" id="GO:0044614">
    <property type="term" value="C:nuclear pore cytoplasmic filaments"/>
    <property type="evidence" value="ECO:0007669"/>
    <property type="project" value="TreeGrafter"/>
</dbReference>
<dbReference type="EMBL" id="CAJZBQ010000032">
    <property type="protein sequence ID" value="CAG9322865.1"/>
    <property type="molecule type" value="Genomic_DNA"/>
</dbReference>
<comment type="subcellular location">
    <subcellularLocation>
        <location evidence="1">Nucleus</location>
        <location evidence="1">Nuclear pore complex</location>
    </subcellularLocation>
</comment>
<feature type="region of interest" description="Disordered" evidence="9">
    <location>
        <begin position="287"/>
        <end position="311"/>
    </location>
</feature>
<comment type="similarity">
    <text evidence="2">Belongs to the nucleoporin GLFG family.</text>
</comment>
<evidence type="ECO:0000313" key="12">
    <source>
        <dbReference type="EMBL" id="CAG9322865.1"/>
    </source>
</evidence>
<keyword evidence="13" id="KW-1185">Reference proteome</keyword>
<evidence type="ECO:0000256" key="7">
    <source>
        <dbReference type="ARBA" id="ARBA00023132"/>
    </source>
</evidence>